<reference evidence="3 4" key="1">
    <citation type="submission" date="2021-05" db="EMBL/GenBank/DDBJ databases">
        <title>Complete Genome Sequence of Stenotrophomonas pavanii strain Y.</title>
        <authorList>
            <person name="Dohra H."/>
            <person name="Mohad Din A.R.J."/>
            <person name="Suzuki K."/>
            <person name="Fatma A."/>
            <person name="Honjyo M."/>
            <person name="Nishimura T."/>
            <person name="Moriuch R."/>
            <person name="Masuda K."/>
            <person name="Minoura A."/>
            <person name="Tashiro Y."/>
            <person name="Futamata H."/>
        </authorList>
    </citation>
    <scope>NUCLEOTIDE SEQUENCE [LARGE SCALE GENOMIC DNA]</scope>
    <source>
        <strain evidence="4">Y</strain>
    </source>
</reference>
<comment type="similarity">
    <text evidence="1">Belongs to the GSP K family.</text>
</comment>
<keyword evidence="1" id="KW-0997">Cell inner membrane</keyword>
<keyword evidence="1" id="KW-0813">Transport</keyword>
<accession>A0ABM7R297</accession>
<dbReference type="Proteomes" id="UP000825066">
    <property type="component" value="Chromosome"/>
</dbReference>
<keyword evidence="1" id="KW-1003">Cell membrane</keyword>
<protein>
    <recommendedName>
        <fullName evidence="1">Type II secretion system protein K</fullName>
    </recommendedName>
</protein>
<dbReference type="InterPro" id="IPR049179">
    <property type="entry name" value="T2SSK_SAM-like_2nd"/>
</dbReference>
<evidence type="ECO:0000259" key="2">
    <source>
        <dbReference type="Pfam" id="PF03934"/>
    </source>
</evidence>
<keyword evidence="1" id="KW-0472">Membrane</keyword>
<dbReference type="InterPro" id="IPR005628">
    <property type="entry name" value="GspK"/>
</dbReference>
<organism evidence="3 4">
    <name type="scientific">Stenotrophomonas pavanii</name>
    <dbReference type="NCBI Taxonomy" id="487698"/>
    <lineage>
        <taxon>Bacteria</taxon>
        <taxon>Pseudomonadati</taxon>
        <taxon>Pseudomonadota</taxon>
        <taxon>Gammaproteobacteria</taxon>
        <taxon>Lysobacterales</taxon>
        <taxon>Lysobacteraceae</taxon>
        <taxon>Stenotrophomonas</taxon>
    </lineage>
</organism>
<gene>
    <name evidence="3" type="ORF">STNY_R24170</name>
</gene>
<keyword evidence="4" id="KW-1185">Reference proteome</keyword>
<sequence length="301" mass="32805">MAQLMYSPSCTRQRGMAVIVALLVVALAAVIATALLTRQSAQLRALRAEQLRAQVRMAVDATLERAAQQLREDVKEQLTTVRSGRWARPLALQAPLPVQLQLVDAQSMFNLRNLLAHGRPDPEARRAFIALCAGQGLGQGACASAADHIQVRLRDGDMQAQAPLPRESLIEQALPGADPVALQALARRTVVLPSQTLVNANTSDLSILQAVTPAVEPARLQVLLGERDAGHWLLNRGDIANRLQLSNEQMAVLPLGIHSEWFLAVGQVQADGSAVDFRALLWREYRDDGARVQRVWTRIGA</sequence>
<dbReference type="Pfam" id="PF03934">
    <property type="entry name" value="T2SSK"/>
    <property type="match status" value="1"/>
</dbReference>
<proteinExistence type="inferred from homology"/>
<feature type="domain" description="T2SS protein K second SAM-like" evidence="2">
    <location>
        <begin position="198"/>
        <end position="247"/>
    </location>
</feature>
<evidence type="ECO:0000256" key="1">
    <source>
        <dbReference type="PIRNR" id="PIRNR002786"/>
    </source>
</evidence>
<comment type="subcellular location">
    <subcellularLocation>
        <location evidence="1">Cell inner membrane</location>
    </subcellularLocation>
</comment>
<dbReference type="EMBL" id="AP024684">
    <property type="protein sequence ID" value="BCX44218.1"/>
    <property type="molecule type" value="Genomic_DNA"/>
</dbReference>
<dbReference type="PIRSF" id="PIRSF002786">
    <property type="entry name" value="XcpX"/>
    <property type="match status" value="1"/>
</dbReference>
<evidence type="ECO:0000313" key="4">
    <source>
        <dbReference type="Proteomes" id="UP000825066"/>
    </source>
</evidence>
<name>A0ABM7R297_9GAMM</name>
<evidence type="ECO:0000313" key="3">
    <source>
        <dbReference type="EMBL" id="BCX44218.1"/>
    </source>
</evidence>
<dbReference type="NCBIfam" id="NF037980">
    <property type="entry name" value="T2SS_GspK"/>
    <property type="match status" value="1"/>
</dbReference>